<dbReference type="RefSeq" id="WP_220197812.1">
    <property type="nucleotide sequence ID" value="NZ_BNJF01000004.1"/>
</dbReference>
<dbReference type="InterPro" id="IPR047629">
    <property type="entry name" value="IS1182_transpos"/>
</dbReference>
<gene>
    <name evidence="3" type="ORF">KSX_67840</name>
</gene>
<reference evidence="3" key="1">
    <citation type="submission" date="2020-10" db="EMBL/GenBank/DDBJ databases">
        <title>Taxonomic study of unclassified bacteria belonging to the class Ktedonobacteria.</title>
        <authorList>
            <person name="Yabe S."/>
            <person name="Wang C.M."/>
            <person name="Zheng Y."/>
            <person name="Sakai Y."/>
            <person name="Cavaletti L."/>
            <person name="Monciardini P."/>
            <person name="Donadio S."/>
        </authorList>
    </citation>
    <scope>NUCLEOTIDE SEQUENCE</scope>
    <source>
        <strain evidence="3">SOSP1-1</strain>
    </source>
</reference>
<evidence type="ECO:0000313" key="4">
    <source>
        <dbReference type="Proteomes" id="UP000612362"/>
    </source>
</evidence>
<dbReference type="InterPro" id="IPR008490">
    <property type="entry name" value="Transposase_InsH_N"/>
</dbReference>
<evidence type="ECO:0000313" key="3">
    <source>
        <dbReference type="EMBL" id="GHO48621.1"/>
    </source>
</evidence>
<dbReference type="PANTHER" id="PTHR35604:SF2">
    <property type="entry name" value="TRANSPOSASE INSH FOR INSERTION SEQUENCE ELEMENT IS5A-RELATED"/>
    <property type="match status" value="1"/>
</dbReference>
<dbReference type="EMBL" id="BNJF01000004">
    <property type="protein sequence ID" value="GHO48621.1"/>
    <property type="molecule type" value="Genomic_DNA"/>
</dbReference>
<accession>A0A8J3I4M6</accession>
<evidence type="ECO:0008006" key="5">
    <source>
        <dbReference type="Google" id="ProtNLM"/>
    </source>
</evidence>
<dbReference type="InterPro" id="IPR025668">
    <property type="entry name" value="Tnp_DDE_dom"/>
</dbReference>
<name>A0A8J3I4M6_9CHLR</name>
<feature type="domain" description="Transposase InsH N-terminal" evidence="1">
    <location>
        <begin position="22"/>
        <end position="113"/>
    </location>
</feature>
<sequence length="547" mass="62274">MSLQPEAIPAIPEETARVARTIVPKGNRYMLLRDELGTIYTDELFLKVYPQGGSYAEAPWRLALVCVMQYMENYSDRQAAEAVKMRIDWKYALNLELTDPGFNFSVLSEFRQRLLGGGQEEVLLNTLLHVCQERGWIKERGKQRTDSTHVLAAIRTMNRLECVGETLRAALNSLAIVVPDWLRAHVPVEWYERYARPIDEFRLPKEKSKRQALAEQTGADGFQLLQTCYAEGAPIWLRDIPAVEVLRRIWVQQYMLTQDTFSWRSDDNIPPAAILLSSPYDLDAHMSIKQETIWTGYKAHLTETCDEERPHLIIHVETTPATTQDSDLTEPIHQRLSDKALLPAEHAMDAGYVDGDHLVNCQNTYVVELIGPVANDPSWQARAGQGFDAAHFSVDWQAHKATCPVGHTSRKWKLARSQRGADVIRVEFGKKDCQQCPCRALCTTAPSNPRQLTLRPHAQYEAIQATRQQKTTHEFQMRYAMRAGVEGTISQGVRAFDLRRSRYFGQMKTHLQHVMIATAINFSRILNWIMGIPLDTTRSSRFAALSP</sequence>
<comment type="caution">
    <text evidence="3">The sequence shown here is derived from an EMBL/GenBank/DDBJ whole genome shotgun (WGS) entry which is preliminary data.</text>
</comment>
<organism evidence="3 4">
    <name type="scientific">Ktedonospora formicarum</name>
    <dbReference type="NCBI Taxonomy" id="2778364"/>
    <lineage>
        <taxon>Bacteria</taxon>
        <taxon>Bacillati</taxon>
        <taxon>Chloroflexota</taxon>
        <taxon>Ktedonobacteria</taxon>
        <taxon>Ktedonobacterales</taxon>
        <taxon>Ktedonobacteraceae</taxon>
        <taxon>Ktedonospora</taxon>
    </lineage>
</organism>
<dbReference type="NCBIfam" id="NF033551">
    <property type="entry name" value="transpos_IS1182"/>
    <property type="match status" value="1"/>
</dbReference>
<dbReference type="Proteomes" id="UP000612362">
    <property type="component" value="Unassembled WGS sequence"/>
</dbReference>
<feature type="domain" description="Transposase DDE" evidence="2">
    <location>
        <begin position="402"/>
        <end position="525"/>
    </location>
</feature>
<evidence type="ECO:0000259" key="2">
    <source>
        <dbReference type="Pfam" id="PF13751"/>
    </source>
</evidence>
<dbReference type="PANTHER" id="PTHR35604">
    <property type="entry name" value="TRANSPOSASE INSH FOR INSERTION SEQUENCE ELEMENT IS5A-RELATED"/>
    <property type="match status" value="1"/>
</dbReference>
<dbReference type="Pfam" id="PF13751">
    <property type="entry name" value="DDE_Tnp_1_6"/>
    <property type="match status" value="1"/>
</dbReference>
<dbReference type="AlphaFoldDB" id="A0A8J3I4M6"/>
<evidence type="ECO:0000259" key="1">
    <source>
        <dbReference type="Pfam" id="PF05598"/>
    </source>
</evidence>
<proteinExistence type="predicted"/>
<dbReference type="Pfam" id="PF05598">
    <property type="entry name" value="DUF772"/>
    <property type="match status" value="1"/>
</dbReference>
<protein>
    <recommendedName>
        <fullName evidence="5">Transposase</fullName>
    </recommendedName>
</protein>
<keyword evidence="4" id="KW-1185">Reference proteome</keyword>